<feature type="compositionally biased region" description="Basic and acidic residues" evidence="1">
    <location>
        <begin position="28"/>
        <end position="45"/>
    </location>
</feature>
<protein>
    <recommendedName>
        <fullName evidence="2">Retrotransposon gag domain-containing protein</fullName>
    </recommendedName>
</protein>
<accession>A0A438GZM7</accession>
<reference evidence="3 4" key="1">
    <citation type="journal article" date="2018" name="PLoS Genet.">
        <title>Population sequencing reveals clonal diversity and ancestral inbreeding in the grapevine cultivar Chardonnay.</title>
        <authorList>
            <person name="Roach M.J."/>
            <person name="Johnson D.L."/>
            <person name="Bohlmann J."/>
            <person name="van Vuuren H.J."/>
            <person name="Jones S.J."/>
            <person name="Pretorius I.S."/>
            <person name="Schmidt S.A."/>
            <person name="Borneman A.R."/>
        </authorList>
    </citation>
    <scope>NUCLEOTIDE SEQUENCE [LARGE SCALE GENOMIC DNA]</scope>
    <source>
        <strain evidence="4">cv. Chardonnay</strain>
        <tissue evidence="3">Leaf</tissue>
    </source>
</reference>
<gene>
    <name evidence="3" type="ORF">CK203_053385</name>
</gene>
<dbReference type="Pfam" id="PF03732">
    <property type="entry name" value="Retrotrans_gag"/>
    <property type="match status" value="1"/>
</dbReference>
<evidence type="ECO:0000313" key="3">
    <source>
        <dbReference type="EMBL" id="RVW77695.1"/>
    </source>
</evidence>
<evidence type="ECO:0000256" key="1">
    <source>
        <dbReference type="SAM" id="MobiDB-lite"/>
    </source>
</evidence>
<dbReference type="InterPro" id="IPR005162">
    <property type="entry name" value="Retrotrans_gag_dom"/>
</dbReference>
<dbReference type="AlphaFoldDB" id="A0A438GZM7"/>
<comment type="caution">
    <text evidence="3">The sequence shown here is derived from an EMBL/GenBank/DDBJ whole genome shotgun (WGS) entry which is preliminary data.</text>
</comment>
<proteinExistence type="predicted"/>
<feature type="compositionally biased region" description="Polar residues" evidence="1">
    <location>
        <begin position="18"/>
        <end position="27"/>
    </location>
</feature>
<organism evidence="3 4">
    <name type="scientific">Vitis vinifera</name>
    <name type="common">Grape</name>
    <dbReference type="NCBI Taxonomy" id="29760"/>
    <lineage>
        <taxon>Eukaryota</taxon>
        <taxon>Viridiplantae</taxon>
        <taxon>Streptophyta</taxon>
        <taxon>Embryophyta</taxon>
        <taxon>Tracheophyta</taxon>
        <taxon>Spermatophyta</taxon>
        <taxon>Magnoliopsida</taxon>
        <taxon>eudicotyledons</taxon>
        <taxon>Gunneridae</taxon>
        <taxon>Pentapetalae</taxon>
        <taxon>rosids</taxon>
        <taxon>Vitales</taxon>
        <taxon>Vitaceae</taxon>
        <taxon>Viteae</taxon>
        <taxon>Vitis</taxon>
    </lineage>
</organism>
<sequence>MTTNKECIENLEAGLGSLQGSSRNNNPNDHHGHSHTNREDNHDETDGGQSVFSFKMAKLKFSRFSGDDPIEWFNHVDQFFEFQGTINGQKVSLASFHLAGEANQWWQWLHSAYKEEGRTVTWEIFLGKLWARFGPTKCEDFDEALFRVTQVKSLRDYQKEFKS</sequence>
<evidence type="ECO:0000259" key="2">
    <source>
        <dbReference type="Pfam" id="PF03732"/>
    </source>
</evidence>
<dbReference type="Proteomes" id="UP000288805">
    <property type="component" value="Unassembled WGS sequence"/>
</dbReference>
<feature type="domain" description="Retrotransposon gag" evidence="2">
    <location>
        <begin position="93"/>
        <end position="163"/>
    </location>
</feature>
<evidence type="ECO:0000313" key="4">
    <source>
        <dbReference type="Proteomes" id="UP000288805"/>
    </source>
</evidence>
<dbReference type="EMBL" id="QGNW01000309">
    <property type="protein sequence ID" value="RVW77695.1"/>
    <property type="molecule type" value="Genomic_DNA"/>
</dbReference>
<name>A0A438GZM7_VITVI</name>
<feature type="region of interest" description="Disordered" evidence="1">
    <location>
        <begin position="16"/>
        <end position="47"/>
    </location>
</feature>